<feature type="domain" description="FtsK" evidence="7">
    <location>
        <begin position="387"/>
        <end position="574"/>
    </location>
</feature>
<dbReference type="InterPro" id="IPR027417">
    <property type="entry name" value="P-loop_NTPase"/>
</dbReference>
<keyword evidence="2 5" id="KW-0547">Nucleotide-binding</keyword>
<organism evidence="8 9">
    <name type="scientific">Aliibacillus thermotolerans</name>
    <dbReference type="NCBI Taxonomy" id="1834418"/>
    <lineage>
        <taxon>Bacteria</taxon>
        <taxon>Bacillati</taxon>
        <taxon>Bacillota</taxon>
        <taxon>Bacilli</taxon>
        <taxon>Bacillales</taxon>
        <taxon>Bacillaceae</taxon>
        <taxon>Aliibacillus</taxon>
    </lineage>
</organism>
<dbReference type="Gene3D" id="3.40.50.300">
    <property type="entry name" value="P-loop containing nucleotide triphosphate hydrolases"/>
    <property type="match status" value="1"/>
</dbReference>
<dbReference type="InterPro" id="IPR018541">
    <property type="entry name" value="Ftsk_gamma"/>
</dbReference>
<evidence type="ECO:0000259" key="7">
    <source>
        <dbReference type="PROSITE" id="PS50901"/>
    </source>
</evidence>
<keyword evidence="4" id="KW-0238">DNA-binding</keyword>
<reference evidence="9" key="1">
    <citation type="journal article" date="2019" name="Int. J. Syst. Evol. Microbiol.">
        <title>The Global Catalogue of Microorganisms (GCM) 10K type strain sequencing project: providing services to taxonomists for standard genome sequencing and annotation.</title>
        <authorList>
            <consortium name="The Broad Institute Genomics Platform"/>
            <consortium name="The Broad Institute Genome Sequencing Center for Infectious Disease"/>
            <person name="Wu L."/>
            <person name="Ma J."/>
        </authorList>
    </citation>
    <scope>NUCLEOTIDE SEQUENCE [LARGE SCALE GENOMIC DNA]</scope>
    <source>
        <strain evidence="9">CGMCC 1.15790</strain>
    </source>
</reference>
<dbReference type="PROSITE" id="PS50901">
    <property type="entry name" value="FTSK"/>
    <property type="match status" value="1"/>
</dbReference>
<comment type="similarity">
    <text evidence="1">Belongs to the FtsK/SpoIIIE/SftA family.</text>
</comment>
<feature type="compositionally biased region" description="Basic and acidic residues" evidence="6">
    <location>
        <begin position="143"/>
        <end position="154"/>
    </location>
</feature>
<dbReference type="InterPro" id="IPR036388">
    <property type="entry name" value="WH-like_DNA-bd_sf"/>
</dbReference>
<evidence type="ECO:0000256" key="1">
    <source>
        <dbReference type="ARBA" id="ARBA00006474"/>
    </source>
</evidence>
<protein>
    <submittedName>
        <fullName evidence="8">DNA translocase FtsK</fullName>
    </submittedName>
</protein>
<comment type="caution">
    <text evidence="8">The sequence shown here is derived from an EMBL/GenBank/DDBJ whole genome shotgun (WGS) entry which is preliminary data.</text>
</comment>
<feature type="compositionally biased region" description="Polar residues" evidence="6">
    <location>
        <begin position="199"/>
        <end position="222"/>
    </location>
</feature>
<feature type="compositionally biased region" description="Basic and acidic residues" evidence="6">
    <location>
        <begin position="186"/>
        <end position="198"/>
    </location>
</feature>
<sequence>MNVLERWWKKLLRVFMGEFAENTYREEDKPFYSDEKTRRKRIRYPMEEASVKITHHYPKKGKFRFPVNVDDHPIQAEQWKPVNLEDAVTEWNKGEKKENEHAKQSYFQGENFTYEPTPSPIFGYKHLPLHHQSLKKQAVAEEQVNREEETEKTQSESLVEKNTPVKPKERKNETESSQKEPIPFVETERQPSEEKSKLSETSQQQHKSFPKNQSNEKQSSRQTETKITRIPYNVMMYPTDKKQKHEKKERHYSYPSYQLLKNPVKFKNDDHNEIDEKRKQLEATLRHFNVLAKVVDVTKGPAITRFEVQPQPGVKVNKITNLSDDIKLALAVKDLRIEAPIPGKNAIGIEVPNEKSRLVFLKEILTHPSFQEKDSPLTVAMGLDISGKPIISDLKSMPHGLIAGATGSGKSVCINAMLISLLYKATPEEVRFILIDPKMVELASYKDIPHLVTPVIHDAKSATAALKWAVQEMESRYEKLAASGVRDIKRYNEKNSSDKMPYIVIVIDELADLMMVSPQDVEDAICRIAQKARAAGIHLLVATQRPSVDVITGLIKANIPSRTAFAVSSQTDSRTILDMSGAERLIGKGDMLFHENGRAKPIRVQGAFVSDEEIDAVTEMVKSRQKPHYLFTHEDLSKKMEQENEDELFEEACLFVAEEGRASSSLLQRRFSIGYNRAAKLIDMMEARGIVSEAMGSKPRRVFMTKTEIQEKFFNTQELK</sequence>
<dbReference type="PANTHER" id="PTHR22683:SF42">
    <property type="entry name" value="DNA TRANSLOCASE SFTA"/>
    <property type="match status" value="1"/>
</dbReference>
<dbReference type="InterPro" id="IPR002543">
    <property type="entry name" value="FtsK_dom"/>
</dbReference>
<dbReference type="InterPro" id="IPR050206">
    <property type="entry name" value="FtsK/SpoIIIE/SftA"/>
</dbReference>
<dbReference type="Gene3D" id="1.10.10.10">
    <property type="entry name" value="Winged helix-like DNA-binding domain superfamily/Winged helix DNA-binding domain"/>
    <property type="match status" value="1"/>
</dbReference>
<evidence type="ECO:0000313" key="8">
    <source>
        <dbReference type="EMBL" id="MFC5629441.1"/>
    </source>
</evidence>
<gene>
    <name evidence="8" type="ORF">ACFPTR_11315</name>
</gene>
<dbReference type="SUPFAM" id="SSF46785">
    <property type="entry name" value="Winged helix' DNA-binding domain"/>
    <property type="match status" value="1"/>
</dbReference>
<dbReference type="Proteomes" id="UP001596143">
    <property type="component" value="Unassembled WGS sequence"/>
</dbReference>
<dbReference type="Gene3D" id="3.30.980.40">
    <property type="match status" value="1"/>
</dbReference>
<dbReference type="Pfam" id="PF17854">
    <property type="entry name" value="FtsK_alpha"/>
    <property type="match status" value="1"/>
</dbReference>
<dbReference type="PANTHER" id="PTHR22683">
    <property type="entry name" value="SPORULATION PROTEIN RELATED"/>
    <property type="match status" value="1"/>
</dbReference>
<evidence type="ECO:0000256" key="6">
    <source>
        <dbReference type="SAM" id="MobiDB-lite"/>
    </source>
</evidence>
<dbReference type="CDD" id="cd01127">
    <property type="entry name" value="TrwB_TraG_TraD_VirD4"/>
    <property type="match status" value="1"/>
</dbReference>
<evidence type="ECO:0000256" key="3">
    <source>
        <dbReference type="ARBA" id="ARBA00022840"/>
    </source>
</evidence>
<keyword evidence="3 5" id="KW-0067">ATP-binding</keyword>
<evidence type="ECO:0000313" key="9">
    <source>
        <dbReference type="Proteomes" id="UP001596143"/>
    </source>
</evidence>
<dbReference type="InterPro" id="IPR041027">
    <property type="entry name" value="FtsK_alpha"/>
</dbReference>
<evidence type="ECO:0000256" key="4">
    <source>
        <dbReference type="ARBA" id="ARBA00023125"/>
    </source>
</evidence>
<feature type="region of interest" description="Disordered" evidence="6">
    <location>
        <begin position="133"/>
        <end position="231"/>
    </location>
</feature>
<dbReference type="SMART" id="SM00843">
    <property type="entry name" value="Ftsk_gamma"/>
    <property type="match status" value="1"/>
</dbReference>
<evidence type="ECO:0000256" key="2">
    <source>
        <dbReference type="ARBA" id="ARBA00022741"/>
    </source>
</evidence>
<feature type="binding site" evidence="5">
    <location>
        <begin position="404"/>
        <end position="411"/>
    </location>
    <ligand>
        <name>ATP</name>
        <dbReference type="ChEBI" id="CHEBI:30616"/>
    </ligand>
</feature>
<dbReference type="Pfam" id="PF09397">
    <property type="entry name" value="FtsK_gamma"/>
    <property type="match status" value="1"/>
</dbReference>
<dbReference type="Pfam" id="PF01580">
    <property type="entry name" value="FtsK_SpoIIIE"/>
    <property type="match status" value="1"/>
</dbReference>
<dbReference type="EMBL" id="JBHSPF010000059">
    <property type="protein sequence ID" value="MFC5629441.1"/>
    <property type="molecule type" value="Genomic_DNA"/>
</dbReference>
<evidence type="ECO:0000256" key="5">
    <source>
        <dbReference type="PROSITE-ProRule" id="PRU00289"/>
    </source>
</evidence>
<dbReference type="InterPro" id="IPR036390">
    <property type="entry name" value="WH_DNA-bd_sf"/>
</dbReference>
<feature type="compositionally biased region" description="Basic and acidic residues" evidence="6">
    <location>
        <begin position="166"/>
        <end position="178"/>
    </location>
</feature>
<name>A0ABW0U9U9_9BACI</name>
<dbReference type="SUPFAM" id="SSF52540">
    <property type="entry name" value="P-loop containing nucleoside triphosphate hydrolases"/>
    <property type="match status" value="1"/>
</dbReference>
<accession>A0ABW0U9U9</accession>
<keyword evidence="9" id="KW-1185">Reference proteome</keyword>
<proteinExistence type="inferred from homology"/>